<feature type="transmembrane region" description="Helical" evidence="2">
    <location>
        <begin position="111"/>
        <end position="129"/>
    </location>
</feature>
<dbReference type="EMBL" id="WEGJ01000005">
    <property type="protein sequence ID" value="MQY12054.1"/>
    <property type="molecule type" value="Genomic_DNA"/>
</dbReference>
<dbReference type="RefSeq" id="WP_153451400.1">
    <property type="nucleotide sequence ID" value="NZ_WEGJ01000005.1"/>
</dbReference>
<feature type="transmembrane region" description="Helical" evidence="2">
    <location>
        <begin position="86"/>
        <end position="105"/>
    </location>
</feature>
<dbReference type="OrthoDB" id="2374834at2"/>
<organism evidence="3 4">
    <name type="scientific">Streptomyces smaragdinus</name>
    <dbReference type="NCBI Taxonomy" id="2585196"/>
    <lineage>
        <taxon>Bacteria</taxon>
        <taxon>Bacillati</taxon>
        <taxon>Actinomycetota</taxon>
        <taxon>Actinomycetes</taxon>
        <taxon>Kitasatosporales</taxon>
        <taxon>Streptomycetaceae</taxon>
        <taxon>Streptomyces</taxon>
    </lineage>
</organism>
<dbReference type="InterPro" id="IPR046096">
    <property type="entry name" value="DUF6114"/>
</dbReference>
<evidence type="ECO:0000256" key="2">
    <source>
        <dbReference type="SAM" id="Phobius"/>
    </source>
</evidence>
<feature type="transmembrane region" description="Helical" evidence="2">
    <location>
        <begin position="59"/>
        <end position="79"/>
    </location>
</feature>
<feature type="transmembrane region" description="Helical" evidence="2">
    <location>
        <begin position="29"/>
        <end position="47"/>
    </location>
</feature>
<keyword evidence="4" id="KW-1185">Reference proteome</keyword>
<gene>
    <name evidence="3" type="ORF">SRB5_21830</name>
</gene>
<keyword evidence="2" id="KW-0812">Transmembrane</keyword>
<dbReference type="AlphaFoldDB" id="A0A7K0CH32"/>
<proteinExistence type="predicted"/>
<keyword evidence="2" id="KW-0472">Membrane</keyword>
<evidence type="ECO:0000313" key="4">
    <source>
        <dbReference type="Proteomes" id="UP000466345"/>
    </source>
</evidence>
<comment type="caution">
    <text evidence="3">The sequence shown here is derived from an EMBL/GenBank/DDBJ whole genome shotgun (WGS) entry which is preliminary data.</text>
</comment>
<evidence type="ECO:0008006" key="5">
    <source>
        <dbReference type="Google" id="ProtNLM"/>
    </source>
</evidence>
<dbReference type="Pfam" id="PF19609">
    <property type="entry name" value="DUF6114"/>
    <property type="match status" value="1"/>
</dbReference>
<feature type="region of interest" description="Disordered" evidence="1">
    <location>
        <begin position="136"/>
        <end position="199"/>
    </location>
</feature>
<accession>A0A7K0CH32</accession>
<name>A0A7K0CH32_9ACTN</name>
<protein>
    <recommendedName>
        <fullName evidence="5">Integral membrane protein</fullName>
    </recommendedName>
</protein>
<keyword evidence="2" id="KW-1133">Transmembrane helix</keyword>
<reference evidence="3 4" key="1">
    <citation type="submission" date="2019-10" db="EMBL/GenBank/DDBJ databases">
        <title>Streptomyces smaragdinus sp. nov. and Streptomyces fabii sp. nov., isolated from the gut of fungus growing-termite Macrotermes natalensis.</title>
        <authorList>
            <person name="Schwitalla J."/>
            <person name="Benndorf R."/>
            <person name="Martin K."/>
            <person name="De Beer W."/>
            <person name="Kaster A.-K."/>
            <person name="Vollmers J."/>
            <person name="Poulsen M."/>
            <person name="Beemelmanns C."/>
        </authorList>
    </citation>
    <scope>NUCLEOTIDE SEQUENCE [LARGE SCALE GENOMIC DNA]</scope>
    <source>
        <strain evidence="3 4">RB5</strain>
    </source>
</reference>
<feature type="compositionally biased region" description="Low complexity" evidence="1">
    <location>
        <begin position="136"/>
        <end position="147"/>
    </location>
</feature>
<evidence type="ECO:0000256" key="1">
    <source>
        <dbReference type="SAM" id="MobiDB-lite"/>
    </source>
</evidence>
<dbReference type="Proteomes" id="UP000466345">
    <property type="component" value="Unassembled WGS sequence"/>
</dbReference>
<evidence type="ECO:0000313" key="3">
    <source>
        <dbReference type="EMBL" id="MQY12054.1"/>
    </source>
</evidence>
<sequence length="199" mass="20695">MSVDSPGQDEYWLRYWRLRFRAWRGSRPFWAGLFTLLGGIPIGYLPYHNLQFGTLSVRIGSPAGASALVIGVLLITLGLTLWFHAIVRVFAGVAAIVLALVSLPATNLGGYFIGFLLAMIGGALAISWAPAAPAEEPAAEGPAAGGPDETYGPGEELPPGATADEPAEPADERPEPPAGPVRSSATISVTKAPGGGKYA</sequence>